<name>A0A124GNV2_PICGL</name>
<feature type="transmembrane region" description="Helical" evidence="1">
    <location>
        <begin position="14"/>
        <end position="40"/>
    </location>
</feature>
<keyword evidence="1" id="KW-1133">Transmembrane helix</keyword>
<sequence>MLNKLRSVLQCLSILYSAMLGCCALYTWLCFAPLCLAVLYARRHAVLNISCSALYALLLC</sequence>
<dbReference type="AlphaFoldDB" id="A0A124GNV2"/>
<dbReference type="EMBL" id="LKAM01000002">
    <property type="protein sequence ID" value="KUM49968.1"/>
    <property type="molecule type" value="Genomic_DNA"/>
</dbReference>
<protein>
    <submittedName>
        <fullName evidence="2">Uncharacterized protein</fullName>
    </submittedName>
</protein>
<evidence type="ECO:0000313" key="2">
    <source>
        <dbReference type="EMBL" id="KUM49968.1"/>
    </source>
</evidence>
<dbReference type="PROSITE" id="PS51257">
    <property type="entry name" value="PROKAR_LIPOPROTEIN"/>
    <property type="match status" value="1"/>
</dbReference>
<geneLocation type="mitochondrion" evidence="2"/>
<keyword evidence="1" id="KW-0472">Membrane</keyword>
<organism evidence="2">
    <name type="scientific">Picea glauca</name>
    <name type="common">White spruce</name>
    <name type="synonym">Pinus glauca</name>
    <dbReference type="NCBI Taxonomy" id="3330"/>
    <lineage>
        <taxon>Eukaryota</taxon>
        <taxon>Viridiplantae</taxon>
        <taxon>Streptophyta</taxon>
        <taxon>Embryophyta</taxon>
        <taxon>Tracheophyta</taxon>
        <taxon>Spermatophyta</taxon>
        <taxon>Pinopsida</taxon>
        <taxon>Pinidae</taxon>
        <taxon>Conifers I</taxon>
        <taxon>Pinales</taxon>
        <taxon>Pinaceae</taxon>
        <taxon>Picea</taxon>
    </lineage>
</organism>
<keyword evidence="2" id="KW-0496">Mitochondrion</keyword>
<reference evidence="2" key="1">
    <citation type="journal article" date="2015" name="Genome Biol. Evol.">
        <title>Organellar Genomes of White Spruce (Picea glauca): Assembly and Annotation.</title>
        <authorList>
            <person name="Jackman S.D."/>
            <person name="Warren R.L."/>
            <person name="Gibb E.A."/>
            <person name="Vandervalk B.P."/>
            <person name="Mohamadi H."/>
            <person name="Chu J."/>
            <person name="Raymond A."/>
            <person name="Pleasance S."/>
            <person name="Coope R."/>
            <person name="Wildung M.R."/>
            <person name="Ritland C.E."/>
            <person name="Bousquet J."/>
            <person name="Jones S.J."/>
            <person name="Bohlmann J."/>
            <person name="Birol I."/>
        </authorList>
    </citation>
    <scope>NUCLEOTIDE SEQUENCE [LARGE SCALE GENOMIC DNA]</scope>
    <source>
        <tissue evidence="2">Flushing bud</tissue>
    </source>
</reference>
<evidence type="ECO:0000256" key="1">
    <source>
        <dbReference type="SAM" id="Phobius"/>
    </source>
</evidence>
<comment type="caution">
    <text evidence="2">The sequence shown here is derived from an EMBL/GenBank/DDBJ whole genome shotgun (WGS) entry which is preliminary data.</text>
</comment>
<keyword evidence="1" id="KW-0812">Transmembrane</keyword>
<accession>A0A124GNV2</accession>
<proteinExistence type="predicted"/>
<gene>
    <name evidence="2" type="ORF">ABT39_MTgene3196</name>
</gene>